<dbReference type="PROSITE" id="PS01047">
    <property type="entry name" value="HMA_1"/>
    <property type="match status" value="2"/>
</dbReference>
<dbReference type="CDD" id="cd00371">
    <property type="entry name" value="HMA"/>
    <property type="match status" value="2"/>
</dbReference>
<feature type="transmembrane region" description="Helical" evidence="19">
    <location>
        <begin position="440"/>
        <end position="461"/>
    </location>
</feature>
<evidence type="ECO:0000256" key="10">
    <source>
        <dbReference type="ARBA" id="ARBA00022833"/>
    </source>
</evidence>
<dbReference type="Pfam" id="PF00702">
    <property type="entry name" value="Hydrolase"/>
    <property type="match status" value="1"/>
</dbReference>
<evidence type="ECO:0000256" key="13">
    <source>
        <dbReference type="ARBA" id="ARBA00022967"/>
    </source>
</evidence>
<dbReference type="Gene3D" id="2.70.150.10">
    <property type="entry name" value="Calcium-transporting ATPase, cytoplasmic transduction domain A"/>
    <property type="match status" value="1"/>
</dbReference>
<organism evidence="21 22">
    <name type="scientific">Vulcanibacillus modesticaldus</name>
    <dbReference type="NCBI Taxonomy" id="337097"/>
    <lineage>
        <taxon>Bacteria</taxon>
        <taxon>Bacillati</taxon>
        <taxon>Bacillota</taxon>
        <taxon>Bacilli</taxon>
        <taxon>Bacillales</taxon>
        <taxon>Bacillaceae</taxon>
        <taxon>Vulcanibacillus</taxon>
    </lineage>
</organism>
<evidence type="ECO:0000256" key="7">
    <source>
        <dbReference type="ARBA" id="ARBA00022692"/>
    </source>
</evidence>
<dbReference type="FunFam" id="2.70.150.10:FF:000002">
    <property type="entry name" value="Copper-transporting ATPase 1, putative"/>
    <property type="match status" value="1"/>
</dbReference>
<keyword evidence="4 19" id="KW-1003">Cell membrane</keyword>
<evidence type="ECO:0000256" key="2">
    <source>
        <dbReference type="ARBA" id="ARBA00006024"/>
    </source>
</evidence>
<proteinExistence type="inferred from homology"/>
<evidence type="ECO:0000256" key="4">
    <source>
        <dbReference type="ARBA" id="ARBA00022475"/>
    </source>
</evidence>
<dbReference type="InterPro" id="IPR059000">
    <property type="entry name" value="ATPase_P-type_domA"/>
</dbReference>
<comment type="catalytic activity">
    <reaction evidence="18">
        <text>Cd(2+)(in) + ATP + H2O = Cd(2+)(out) + ADP + phosphate + H(+)</text>
        <dbReference type="Rhea" id="RHEA:12132"/>
        <dbReference type="ChEBI" id="CHEBI:15377"/>
        <dbReference type="ChEBI" id="CHEBI:15378"/>
        <dbReference type="ChEBI" id="CHEBI:30616"/>
        <dbReference type="ChEBI" id="CHEBI:43474"/>
        <dbReference type="ChEBI" id="CHEBI:48775"/>
        <dbReference type="ChEBI" id="CHEBI:456216"/>
        <dbReference type="EC" id="7.2.2.21"/>
    </reaction>
</comment>
<dbReference type="GO" id="GO:0046872">
    <property type="term" value="F:metal ion binding"/>
    <property type="evidence" value="ECO:0007669"/>
    <property type="project" value="UniProtKB-KW"/>
</dbReference>
<dbReference type="OrthoDB" id="9813266at2"/>
<dbReference type="InterPro" id="IPR044492">
    <property type="entry name" value="P_typ_ATPase_HD_dom"/>
</dbReference>
<evidence type="ECO:0000256" key="16">
    <source>
        <dbReference type="ARBA" id="ARBA00023136"/>
    </source>
</evidence>
<evidence type="ECO:0000256" key="11">
    <source>
        <dbReference type="ARBA" id="ARBA00022840"/>
    </source>
</evidence>
<comment type="catalytic activity">
    <reaction evidence="17">
        <text>Zn(2+)(in) + ATP + H2O = Zn(2+)(out) + ADP + phosphate + H(+)</text>
        <dbReference type="Rhea" id="RHEA:20621"/>
        <dbReference type="ChEBI" id="CHEBI:15377"/>
        <dbReference type="ChEBI" id="CHEBI:15378"/>
        <dbReference type="ChEBI" id="CHEBI:29105"/>
        <dbReference type="ChEBI" id="CHEBI:30616"/>
        <dbReference type="ChEBI" id="CHEBI:43474"/>
        <dbReference type="ChEBI" id="CHEBI:456216"/>
        <dbReference type="EC" id="7.2.2.12"/>
    </reaction>
</comment>
<dbReference type="PROSITE" id="PS50846">
    <property type="entry name" value="HMA_2"/>
    <property type="match status" value="2"/>
</dbReference>
<dbReference type="Pfam" id="PF00122">
    <property type="entry name" value="E1-E2_ATPase"/>
    <property type="match status" value="1"/>
</dbReference>
<dbReference type="AlphaFoldDB" id="A0A1D2YUG8"/>
<sequence>MSIATSTEKIEFTLEGLDCASCAAKIEAKVKELDDVLDASINFVTQTLSLKIKKQDQINQMITEVKAIVNHLEPDVIVKEKITTQPVKKTLVLENLSCASCATKIEDAIKQLPGIKQANVDFVSSKLIIEVYNKNDLSQRIEDAKKIIDSIEPDVQVYDTDQEYNDGHSNNVTDSEEGEFKKRFIQLGIGAALFATAIAFKFTFWIEFILYFISYIIIGGEVLLRAAKNIKRGQIFDENFLISVATIGAFAIKEFPEGVAVMLFYQVGELFQDMAVNRSRKSIAALMDIRPDFANLKVGEEIKKVSPEDVNIGDVIIVKPGEKVPLDGKIIEGSSMVDTSALTGESVPREVEAGSEILAGFINKSGLIAVEVTEKFGESTVSKILDLVQNASSKKAPTENFITKFSRYYTPVVVGVALILATIPPLIIDGATFSQWIYRALIFLVISCPCALVISIPLGFFGGIGGASRNGILVKGGNYLEALNSVDTVVFDKTGTLTKGVFNVTEIITTGSMTKDELLEFAAYAESYSNHPIAISILKAYNGEVNKNNIENYDEISGHGTKVTVNGKEILAGNSKLMIKEGIEFEQIEATGTIVHIAIDKQYAGYIVIADEIKEDSIEAIRSLKDVGVRKTVMLTGDIKKVGEKVAKQLGLDEVYAELLPDQKVEKLEMLDNNKPPKKKLVFVGDGINDAPVLARADIGIAMGGLGSDAAIEAADVVIMTDEPSKIATAIKIAKRTRRIVWQNIYFSLGVKLIVLILGAGGLATLWEAVFADVGVALIAVFNAMRVLKVDNI</sequence>
<dbReference type="Gene3D" id="3.40.1110.10">
    <property type="entry name" value="Calcium-transporting ATPase, cytoplasmic domain N"/>
    <property type="match status" value="1"/>
</dbReference>
<evidence type="ECO:0000256" key="18">
    <source>
        <dbReference type="ARBA" id="ARBA00049338"/>
    </source>
</evidence>
<dbReference type="InterPro" id="IPR023298">
    <property type="entry name" value="ATPase_P-typ_TM_dom_sf"/>
</dbReference>
<evidence type="ECO:0000256" key="15">
    <source>
        <dbReference type="ARBA" id="ARBA00023065"/>
    </source>
</evidence>
<dbReference type="SFLD" id="SFLDS00003">
    <property type="entry name" value="Haloacid_Dehalogenase"/>
    <property type="match status" value="1"/>
</dbReference>
<evidence type="ECO:0000313" key="21">
    <source>
        <dbReference type="EMBL" id="OEF99327.1"/>
    </source>
</evidence>
<evidence type="ECO:0000313" key="22">
    <source>
        <dbReference type="Proteomes" id="UP000243739"/>
    </source>
</evidence>
<comment type="subcellular location">
    <subcellularLocation>
        <location evidence="1">Cell membrane</location>
        <topology evidence="1">Multi-pass membrane protein</topology>
    </subcellularLocation>
</comment>
<keyword evidence="8 19" id="KW-0479">Metal-binding</keyword>
<dbReference type="GO" id="GO:0005886">
    <property type="term" value="C:plasma membrane"/>
    <property type="evidence" value="ECO:0007669"/>
    <property type="project" value="UniProtKB-SubCell"/>
</dbReference>
<dbReference type="InterPro" id="IPR018303">
    <property type="entry name" value="ATPase_P-typ_P_site"/>
</dbReference>
<feature type="transmembrane region" description="Helical" evidence="19">
    <location>
        <begin position="745"/>
        <end position="764"/>
    </location>
</feature>
<dbReference type="EMBL" id="MIJF01000024">
    <property type="protein sequence ID" value="OEF99327.1"/>
    <property type="molecule type" value="Genomic_DNA"/>
</dbReference>
<evidence type="ECO:0000256" key="12">
    <source>
        <dbReference type="ARBA" id="ARBA00022842"/>
    </source>
</evidence>
<dbReference type="SUPFAM" id="SSF55008">
    <property type="entry name" value="HMA, heavy metal-associated domain"/>
    <property type="match status" value="2"/>
</dbReference>
<dbReference type="InterPro" id="IPR023214">
    <property type="entry name" value="HAD_sf"/>
</dbReference>
<keyword evidence="3" id="KW-0813">Transport</keyword>
<dbReference type="SUPFAM" id="SSF56784">
    <property type="entry name" value="HAD-like"/>
    <property type="match status" value="1"/>
</dbReference>
<feature type="domain" description="HMA" evidence="20">
    <location>
        <begin position="87"/>
        <end position="149"/>
    </location>
</feature>
<dbReference type="NCBIfam" id="TIGR01512">
    <property type="entry name" value="ATPase-IB2_Cd"/>
    <property type="match status" value="1"/>
</dbReference>
<keyword evidence="16 19" id="KW-0472">Membrane</keyword>
<keyword evidence="6" id="KW-0597">Phosphoprotein</keyword>
<dbReference type="InterPro" id="IPR006121">
    <property type="entry name" value="HMA_dom"/>
</dbReference>
<evidence type="ECO:0000256" key="5">
    <source>
        <dbReference type="ARBA" id="ARBA00022539"/>
    </source>
</evidence>
<keyword evidence="14 19" id="KW-1133">Transmembrane helix</keyword>
<keyword evidence="5" id="KW-0104">Cadmium</keyword>
<dbReference type="GO" id="GO:0005524">
    <property type="term" value="F:ATP binding"/>
    <property type="evidence" value="ECO:0007669"/>
    <property type="project" value="UniProtKB-UniRule"/>
</dbReference>
<evidence type="ECO:0000256" key="1">
    <source>
        <dbReference type="ARBA" id="ARBA00004651"/>
    </source>
</evidence>
<feature type="transmembrane region" description="Helical" evidence="19">
    <location>
        <begin position="408"/>
        <end position="428"/>
    </location>
</feature>
<dbReference type="PRINTS" id="PR00119">
    <property type="entry name" value="CATATPASE"/>
</dbReference>
<dbReference type="InterPro" id="IPR027256">
    <property type="entry name" value="P-typ_ATPase_IB"/>
</dbReference>
<dbReference type="InterPro" id="IPR023299">
    <property type="entry name" value="ATPase_P-typ_cyto_dom_N"/>
</dbReference>
<dbReference type="CDD" id="cd07548">
    <property type="entry name" value="P-type_ATPase-Cd_Zn_Co_like"/>
    <property type="match status" value="1"/>
</dbReference>
<protein>
    <submittedName>
        <fullName evidence="21">Cadmium-translocating P-type ATPase</fullName>
    </submittedName>
</protein>
<keyword evidence="9 19" id="KW-0547">Nucleotide-binding</keyword>
<dbReference type="PANTHER" id="PTHR48085:SF5">
    <property type="entry name" value="CADMIUM_ZINC-TRANSPORTING ATPASE HMA4-RELATED"/>
    <property type="match status" value="1"/>
</dbReference>
<dbReference type="STRING" id="337097.BHF71_01680"/>
<dbReference type="InterPro" id="IPR017969">
    <property type="entry name" value="Heavy-metal-associated_CS"/>
</dbReference>
<dbReference type="GO" id="GO:0016463">
    <property type="term" value="F:P-type zinc transporter activity"/>
    <property type="evidence" value="ECO:0007669"/>
    <property type="project" value="UniProtKB-EC"/>
</dbReference>
<dbReference type="Gene3D" id="3.30.70.100">
    <property type="match status" value="2"/>
</dbReference>
<keyword evidence="10" id="KW-0862">Zinc</keyword>
<dbReference type="InterPro" id="IPR036163">
    <property type="entry name" value="HMA_dom_sf"/>
</dbReference>
<dbReference type="Pfam" id="PF00403">
    <property type="entry name" value="HMA"/>
    <property type="match status" value="2"/>
</dbReference>
<dbReference type="SUPFAM" id="SSF81653">
    <property type="entry name" value="Calcium ATPase, transduction domain A"/>
    <property type="match status" value="1"/>
</dbReference>
<dbReference type="InterPro" id="IPR008250">
    <property type="entry name" value="ATPase_P-typ_transduc_dom_A_sf"/>
</dbReference>
<dbReference type="NCBIfam" id="TIGR01494">
    <property type="entry name" value="ATPase_P-type"/>
    <property type="match status" value="1"/>
</dbReference>
<dbReference type="SFLD" id="SFLDG00002">
    <property type="entry name" value="C1.7:_P-type_atpase_like"/>
    <property type="match status" value="1"/>
</dbReference>
<dbReference type="FunFam" id="3.40.1110.10:FF:000066">
    <property type="entry name" value="Cadmium-translocating P-type ATPase"/>
    <property type="match status" value="1"/>
</dbReference>
<feature type="transmembrane region" description="Helical" evidence="19">
    <location>
        <begin position="770"/>
        <end position="788"/>
    </location>
</feature>
<dbReference type="SUPFAM" id="SSF81665">
    <property type="entry name" value="Calcium ATPase, transmembrane domain M"/>
    <property type="match status" value="1"/>
</dbReference>
<comment type="caution">
    <text evidence="21">The sequence shown here is derived from an EMBL/GenBank/DDBJ whole genome shotgun (WGS) entry which is preliminary data.</text>
</comment>
<evidence type="ECO:0000259" key="20">
    <source>
        <dbReference type="PROSITE" id="PS50846"/>
    </source>
</evidence>
<keyword evidence="22" id="KW-1185">Reference proteome</keyword>
<gene>
    <name evidence="21" type="ORF">BHF71_01680</name>
</gene>
<evidence type="ECO:0000256" key="9">
    <source>
        <dbReference type="ARBA" id="ARBA00022741"/>
    </source>
</evidence>
<name>A0A1D2YUG8_9BACI</name>
<comment type="similarity">
    <text evidence="2 19">Belongs to the cation transport ATPase (P-type) (TC 3.A.3) family. Type IB subfamily.</text>
</comment>
<dbReference type="InterPro" id="IPR036412">
    <property type="entry name" value="HAD-like_sf"/>
</dbReference>
<dbReference type="GO" id="GO:0008551">
    <property type="term" value="F:P-type cadmium transporter activity"/>
    <property type="evidence" value="ECO:0007669"/>
    <property type="project" value="UniProtKB-EC"/>
</dbReference>
<dbReference type="PRINTS" id="PR00941">
    <property type="entry name" value="CDATPASE"/>
</dbReference>
<dbReference type="GO" id="GO:0016887">
    <property type="term" value="F:ATP hydrolysis activity"/>
    <property type="evidence" value="ECO:0007669"/>
    <property type="project" value="InterPro"/>
</dbReference>
<accession>A0A1D2YUG8</accession>
<keyword evidence="13" id="KW-1278">Translocase</keyword>
<dbReference type="PANTHER" id="PTHR48085">
    <property type="entry name" value="CADMIUM/ZINC-TRANSPORTING ATPASE HMA2-RELATED"/>
    <property type="match status" value="1"/>
</dbReference>
<evidence type="ECO:0000256" key="3">
    <source>
        <dbReference type="ARBA" id="ARBA00022448"/>
    </source>
</evidence>
<evidence type="ECO:0000256" key="19">
    <source>
        <dbReference type="RuleBase" id="RU362081"/>
    </source>
</evidence>
<keyword evidence="11 19" id="KW-0067">ATP-binding</keyword>
<keyword evidence="15" id="KW-0406">Ion transport</keyword>
<reference evidence="21 22" key="1">
    <citation type="submission" date="2016-09" db="EMBL/GenBank/DDBJ databases">
        <title>Draft genome sequence for the type strain of Vulcanibacillus modesticaldus BR, a strictly anaerobic, moderately thermophilic, and nitrate-reducing bacterium from deep sea-hydrothermal vents of the Mid-Atlantic Ridge.</title>
        <authorList>
            <person name="Abin C.A."/>
            <person name="Hollibaugh J.T."/>
        </authorList>
    </citation>
    <scope>NUCLEOTIDE SEQUENCE [LARGE SCALE GENOMIC DNA]</scope>
    <source>
        <strain evidence="21 22">BR</strain>
    </source>
</reference>
<dbReference type="Gene3D" id="3.40.50.1000">
    <property type="entry name" value="HAD superfamily/HAD-like"/>
    <property type="match status" value="1"/>
</dbReference>
<evidence type="ECO:0000256" key="6">
    <source>
        <dbReference type="ARBA" id="ARBA00022553"/>
    </source>
</evidence>
<evidence type="ECO:0000256" key="17">
    <source>
        <dbReference type="ARBA" id="ARBA00047308"/>
    </source>
</evidence>
<dbReference type="SFLD" id="SFLDF00027">
    <property type="entry name" value="p-type_atpase"/>
    <property type="match status" value="1"/>
</dbReference>
<keyword evidence="12" id="KW-0460">Magnesium</keyword>
<dbReference type="InterPro" id="IPR051014">
    <property type="entry name" value="Cation_Transport_ATPase_IB"/>
</dbReference>
<dbReference type="Proteomes" id="UP000243739">
    <property type="component" value="Unassembled WGS sequence"/>
</dbReference>
<evidence type="ECO:0000256" key="14">
    <source>
        <dbReference type="ARBA" id="ARBA00022989"/>
    </source>
</evidence>
<dbReference type="NCBIfam" id="TIGR01525">
    <property type="entry name" value="ATPase-IB_hvy"/>
    <property type="match status" value="1"/>
</dbReference>
<dbReference type="PROSITE" id="PS00154">
    <property type="entry name" value="ATPASE_E1_E2"/>
    <property type="match status" value="1"/>
</dbReference>
<feature type="transmembrane region" description="Helical" evidence="19">
    <location>
        <begin position="208"/>
        <end position="227"/>
    </location>
</feature>
<keyword evidence="7 19" id="KW-0812">Transmembrane</keyword>
<feature type="domain" description="HMA" evidence="20">
    <location>
        <begin position="8"/>
        <end position="77"/>
    </location>
</feature>
<dbReference type="InterPro" id="IPR001757">
    <property type="entry name" value="P_typ_ATPase"/>
</dbReference>
<evidence type="ECO:0000256" key="8">
    <source>
        <dbReference type="ARBA" id="ARBA00022723"/>
    </source>
</evidence>